<name>A0A0A9D6Z5_ARUDO</name>
<protein>
    <recommendedName>
        <fullName evidence="2">HAT C-terminal dimerisation domain-containing protein</fullName>
    </recommendedName>
</protein>
<feature type="domain" description="HAT C-terminal dimerisation" evidence="2">
    <location>
        <begin position="49"/>
        <end position="116"/>
    </location>
</feature>
<reference evidence="3" key="2">
    <citation type="journal article" date="2015" name="Data Brief">
        <title>Shoot transcriptome of the giant reed, Arundo donax.</title>
        <authorList>
            <person name="Barrero R.A."/>
            <person name="Guerrero F.D."/>
            <person name="Moolhuijzen P."/>
            <person name="Goolsby J.A."/>
            <person name="Tidwell J."/>
            <person name="Bellgard S.E."/>
            <person name="Bellgard M.I."/>
        </authorList>
    </citation>
    <scope>NUCLEOTIDE SEQUENCE</scope>
    <source>
        <tissue evidence="3">Shoot tissue taken approximately 20 cm above the soil surface</tissue>
    </source>
</reference>
<proteinExistence type="predicted"/>
<evidence type="ECO:0000313" key="3">
    <source>
        <dbReference type="EMBL" id="JAD82463.1"/>
    </source>
</evidence>
<feature type="compositionally biased region" description="Basic and acidic residues" evidence="1">
    <location>
        <begin position="189"/>
        <end position="201"/>
    </location>
</feature>
<dbReference type="SUPFAM" id="SSF53098">
    <property type="entry name" value="Ribonuclease H-like"/>
    <property type="match status" value="1"/>
</dbReference>
<dbReference type="InterPro" id="IPR008906">
    <property type="entry name" value="HATC_C_dom"/>
</dbReference>
<organism evidence="3">
    <name type="scientific">Arundo donax</name>
    <name type="common">Giant reed</name>
    <name type="synonym">Donax arundinaceus</name>
    <dbReference type="NCBI Taxonomy" id="35708"/>
    <lineage>
        <taxon>Eukaryota</taxon>
        <taxon>Viridiplantae</taxon>
        <taxon>Streptophyta</taxon>
        <taxon>Embryophyta</taxon>
        <taxon>Tracheophyta</taxon>
        <taxon>Spermatophyta</taxon>
        <taxon>Magnoliopsida</taxon>
        <taxon>Liliopsida</taxon>
        <taxon>Poales</taxon>
        <taxon>Poaceae</taxon>
        <taxon>PACMAD clade</taxon>
        <taxon>Arundinoideae</taxon>
        <taxon>Arundineae</taxon>
        <taxon>Arundo</taxon>
    </lineage>
</organism>
<dbReference type="GO" id="GO:0046983">
    <property type="term" value="F:protein dimerization activity"/>
    <property type="evidence" value="ECO:0007669"/>
    <property type="project" value="InterPro"/>
</dbReference>
<feature type="compositionally biased region" description="Acidic residues" evidence="1">
    <location>
        <begin position="202"/>
        <end position="216"/>
    </location>
</feature>
<dbReference type="Pfam" id="PF05699">
    <property type="entry name" value="Dimer_Tnp_hAT"/>
    <property type="match status" value="1"/>
</dbReference>
<feature type="region of interest" description="Disordered" evidence="1">
    <location>
        <begin position="187"/>
        <end position="216"/>
    </location>
</feature>
<reference evidence="3" key="1">
    <citation type="submission" date="2014-09" db="EMBL/GenBank/DDBJ databases">
        <authorList>
            <person name="Magalhaes I.L.F."/>
            <person name="Oliveira U."/>
            <person name="Santos F.R."/>
            <person name="Vidigal T.H.D.A."/>
            <person name="Brescovit A.D."/>
            <person name="Santos A.J."/>
        </authorList>
    </citation>
    <scope>NUCLEOTIDE SEQUENCE</scope>
    <source>
        <tissue evidence="3">Shoot tissue taken approximately 20 cm above the soil surface</tissue>
    </source>
</reference>
<evidence type="ECO:0000259" key="2">
    <source>
        <dbReference type="Pfam" id="PF05699"/>
    </source>
</evidence>
<dbReference type="InterPro" id="IPR012337">
    <property type="entry name" value="RNaseH-like_sf"/>
</dbReference>
<accession>A0A0A9D6Z5</accession>
<sequence length="234" mass="26394">MDGIIGAVETFYHGDYDKQNQVLNEDLHKFKDQVGHFSKLAAKAGCKDYDFSPAKWWGNYGTQVPTLQKMAVRILSLTSSASGCERNWSCFEGIHTKKRNKLTCERLEQLVFVRFNHLHAKKKNKAKMNKKVDPLLAAEATSAQGWLIEGGKDDEDDADPVTGLTWKLIAETCGADEVTQLRRSARLNQARDIEDDVHSEPEEAPIDDDEIEFESDQEDVIITGYDEEGQAENE</sequence>
<evidence type="ECO:0000256" key="1">
    <source>
        <dbReference type="SAM" id="MobiDB-lite"/>
    </source>
</evidence>
<dbReference type="AlphaFoldDB" id="A0A0A9D6Z5"/>
<dbReference type="EMBL" id="GBRH01215432">
    <property type="protein sequence ID" value="JAD82463.1"/>
    <property type="molecule type" value="Transcribed_RNA"/>
</dbReference>